<evidence type="ECO:0000256" key="4">
    <source>
        <dbReference type="ARBA" id="ARBA00022840"/>
    </source>
</evidence>
<feature type="domain" description="ABC transporter" evidence="8">
    <location>
        <begin position="369"/>
        <end position="602"/>
    </location>
</feature>
<evidence type="ECO:0000259" key="8">
    <source>
        <dbReference type="PROSITE" id="PS50893"/>
    </source>
</evidence>
<dbReference type="PROSITE" id="PS50929">
    <property type="entry name" value="ABC_TM1F"/>
    <property type="match status" value="1"/>
</dbReference>
<evidence type="ECO:0000256" key="6">
    <source>
        <dbReference type="ARBA" id="ARBA00023136"/>
    </source>
</evidence>
<dbReference type="InterPro" id="IPR003439">
    <property type="entry name" value="ABC_transporter-like_ATP-bd"/>
</dbReference>
<evidence type="ECO:0000256" key="2">
    <source>
        <dbReference type="ARBA" id="ARBA00022692"/>
    </source>
</evidence>
<dbReference type="PROSITE" id="PS00211">
    <property type="entry name" value="ABC_TRANSPORTER_1"/>
    <property type="match status" value="1"/>
</dbReference>
<keyword evidence="6 7" id="KW-0472">Membrane</keyword>
<evidence type="ECO:0000256" key="7">
    <source>
        <dbReference type="SAM" id="Phobius"/>
    </source>
</evidence>
<dbReference type="Proteomes" id="UP000001822">
    <property type="component" value="Chromosome"/>
</dbReference>
<dbReference type="AlphaFoldDB" id="A0A6N4SNE6"/>
<dbReference type="PANTHER" id="PTHR43394:SF1">
    <property type="entry name" value="ATP-BINDING CASSETTE SUB-FAMILY B MEMBER 10, MITOCHONDRIAL"/>
    <property type="match status" value="1"/>
</dbReference>
<gene>
    <name evidence="10" type="primary">rsaD</name>
    <name evidence="10" type="ordered locus">CHU_0506</name>
</gene>
<dbReference type="RefSeq" id="WP_011583910.1">
    <property type="nucleotide sequence ID" value="NC_008255.1"/>
</dbReference>
<dbReference type="FunFam" id="3.40.50.300:FF:000218">
    <property type="entry name" value="Multidrug ABC transporter ATP-binding protein"/>
    <property type="match status" value="1"/>
</dbReference>
<keyword evidence="11" id="KW-1185">Reference proteome</keyword>
<dbReference type="InterPro" id="IPR036640">
    <property type="entry name" value="ABC1_TM_sf"/>
</dbReference>
<evidence type="ECO:0000313" key="11">
    <source>
        <dbReference type="Proteomes" id="UP000001822"/>
    </source>
</evidence>
<dbReference type="GO" id="GO:0015421">
    <property type="term" value="F:ABC-type oligopeptide transporter activity"/>
    <property type="evidence" value="ECO:0007669"/>
    <property type="project" value="TreeGrafter"/>
</dbReference>
<dbReference type="Pfam" id="PF00664">
    <property type="entry name" value="ABC_membrane"/>
    <property type="match status" value="1"/>
</dbReference>
<sequence>MKTFNRILAFAKPYPRFAVPYFIFAMASTLFGLVNFAFLMPILDLLFNATKSLENLTKPVPGFNIDYFKGILDYYTASLIQEYGKSTTLIFIALFLISTNFLTNIFKYFSQLINTRLRATVIYNMRERMFDKVVKLDVGYFTNQRKGDLMSRMTNDLGEIENSVIGALQVFFRDPFNLVIYFITLLMIQWELMLFTLLILPIAGLGVSIIGKKLKKESEESQRSVGHILSLIDESISGIRIIKGFIAEKFVINRFNDQGKKYADLTNSMGNKRELASPLTEFMGVTIVAIILYIGGNLVFSGKMEASTFFLFIICFYKILEPVKSLASSITSIQRGIAAGDRIFDILDHPVSIEDTPSAKTLSAFTTGVSLKNIGFKYEEHEVLKHISIDIPKGKLIALVGPSGGGKSTLVDLIPRFYDPATGSVEIDGVNIKDYTLNSLRSYIGIVTQESILFNDTIFNNIAFGLPNITQEDVERAARIANAHEFIIRTEKGYQTSIGERGSKLSGGQRQRLSIARAVLKNPDILILDEATSALDNESEKLVQEALNYLMKDRTSIVIAHRLSTIRHADMILVLDKGQIKEQGTHEQLLAQEGIYYKLHQHASETGGMIIE</sequence>
<dbReference type="SMART" id="SM00382">
    <property type="entry name" value="AAA"/>
    <property type="match status" value="1"/>
</dbReference>
<dbReference type="InterPro" id="IPR039421">
    <property type="entry name" value="Type_1_exporter"/>
</dbReference>
<evidence type="ECO:0000313" key="10">
    <source>
        <dbReference type="EMBL" id="ABG57794.1"/>
    </source>
</evidence>
<dbReference type="EMBL" id="CP000383">
    <property type="protein sequence ID" value="ABG57794.1"/>
    <property type="molecule type" value="Genomic_DNA"/>
</dbReference>
<keyword evidence="4 10" id="KW-0067">ATP-binding</keyword>
<dbReference type="InterPro" id="IPR017871">
    <property type="entry name" value="ABC_transporter-like_CS"/>
</dbReference>
<dbReference type="SUPFAM" id="SSF90123">
    <property type="entry name" value="ABC transporter transmembrane region"/>
    <property type="match status" value="1"/>
</dbReference>
<proteinExistence type="predicted"/>
<dbReference type="GO" id="GO:0016887">
    <property type="term" value="F:ATP hydrolysis activity"/>
    <property type="evidence" value="ECO:0007669"/>
    <property type="project" value="InterPro"/>
</dbReference>
<dbReference type="InterPro" id="IPR003593">
    <property type="entry name" value="AAA+_ATPase"/>
</dbReference>
<dbReference type="Gene3D" id="1.20.1560.10">
    <property type="entry name" value="ABC transporter type 1, transmembrane domain"/>
    <property type="match status" value="1"/>
</dbReference>
<organism evidence="10 11">
    <name type="scientific">Cytophaga hutchinsonii (strain ATCC 33406 / DSM 1761 / CIP 103989 / NBRC 15051 / NCIMB 9469 / D465)</name>
    <dbReference type="NCBI Taxonomy" id="269798"/>
    <lineage>
        <taxon>Bacteria</taxon>
        <taxon>Pseudomonadati</taxon>
        <taxon>Bacteroidota</taxon>
        <taxon>Cytophagia</taxon>
        <taxon>Cytophagales</taxon>
        <taxon>Cytophagaceae</taxon>
        <taxon>Cytophaga</taxon>
    </lineage>
</organism>
<keyword evidence="5 7" id="KW-1133">Transmembrane helix</keyword>
<dbReference type="CDD" id="cd18552">
    <property type="entry name" value="ABC_6TM_MsbA_like"/>
    <property type="match status" value="1"/>
</dbReference>
<dbReference type="GO" id="GO:0005524">
    <property type="term" value="F:ATP binding"/>
    <property type="evidence" value="ECO:0007669"/>
    <property type="project" value="UniProtKB-KW"/>
</dbReference>
<dbReference type="CDD" id="cd03251">
    <property type="entry name" value="ABCC_MsbA"/>
    <property type="match status" value="1"/>
</dbReference>
<dbReference type="Pfam" id="PF00005">
    <property type="entry name" value="ABC_tran"/>
    <property type="match status" value="1"/>
</dbReference>
<comment type="subcellular location">
    <subcellularLocation>
        <location evidence="1">Cell membrane</location>
        <topology evidence="1">Multi-pass membrane protein</topology>
    </subcellularLocation>
</comment>
<evidence type="ECO:0000256" key="5">
    <source>
        <dbReference type="ARBA" id="ARBA00022989"/>
    </source>
</evidence>
<feature type="transmembrane region" description="Helical" evidence="7">
    <location>
        <begin position="275"/>
        <end position="294"/>
    </location>
</feature>
<feature type="transmembrane region" description="Helical" evidence="7">
    <location>
        <begin position="89"/>
        <end position="109"/>
    </location>
</feature>
<reference evidence="10 11" key="1">
    <citation type="journal article" date="2007" name="Appl. Environ. Microbiol.">
        <title>Genome sequence of the cellulolytic gliding bacterium Cytophaga hutchinsonii.</title>
        <authorList>
            <person name="Xie G."/>
            <person name="Bruce D.C."/>
            <person name="Challacombe J.F."/>
            <person name="Chertkov O."/>
            <person name="Detter J.C."/>
            <person name="Gilna P."/>
            <person name="Han C.S."/>
            <person name="Lucas S."/>
            <person name="Misra M."/>
            <person name="Myers G.L."/>
            <person name="Richardson P."/>
            <person name="Tapia R."/>
            <person name="Thayer N."/>
            <person name="Thompson L.S."/>
            <person name="Brettin T.S."/>
            <person name="Henrissat B."/>
            <person name="Wilson D.B."/>
            <person name="McBride M.J."/>
        </authorList>
    </citation>
    <scope>NUCLEOTIDE SEQUENCE [LARGE SCALE GENOMIC DNA]</scope>
    <source>
        <strain evidence="11">ATCC 33406 / DSM 1761 / CIP 103989 / NBRC 15051 / NCIMB 9469 / D465</strain>
    </source>
</reference>
<dbReference type="Gene3D" id="3.40.50.300">
    <property type="entry name" value="P-loop containing nucleotide triphosphate hydrolases"/>
    <property type="match status" value="1"/>
</dbReference>
<dbReference type="PROSITE" id="PS50893">
    <property type="entry name" value="ABC_TRANSPORTER_2"/>
    <property type="match status" value="1"/>
</dbReference>
<evidence type="ECO:0000256" key="1">
    <source>
        <dbReference type="ARBA" id="ARBA00004651"/>
    </source>
</evidence>
<dbReference type="InterPro" id="IPR027417">
    <property type="entry name" value="P-loop_NTPase"/>
</dbReference>
<dbReference type="InterPro" id="IPR011527">
    <property type="entry name" value="ABC1_TM_dom"/>
</dbReference>
<keyword evidence="2 7" id="KW-0812">Transmembrane</keyword>
<feature type="transmembrane region" description="Helical" evidence="7">
    <location>
        <begin position="21"/>
        <end position="43"/>
    </location>
</feature>
<feature type="domain" description="ABC transmembrane type-1" evidence="9">
    <location>
        <begin position="22"/>
        <end position="335"/>
    </location>
</feature>
<protein>
    <submittedName>
        <fullName evidence="10">ABC transporter, ATP-binding protein/permease</fullName>
    </submittedName>
</protein>
<dbReference type="KEGG" id="chu:CHU_0506"/>
<evidence type="ECO:0000256" key="3">
    <source>
        <dbReference type="ARBA" id="ARBA00022741"/>
    </source>
</evidence>
<feature type="transmembrane region" description="Helical" evidence="7">
    <location>
        <begin position="300"/>
        <end position="320"/>
    </location>
</feature>
<dbReference type="GO" id="GO:0005886">
    <property type="term" value="C:plasma membrane"/>
    <property type="evidence" value="ECO:0007669"/>
    <property type="project" value="UniProtKB-SubCell"/>
</dbReference>
<dbReference type="PANTHER" id="PTHR43394">
    <property type="entry name" value="ATP-DEPENDENT PERMEASE MDL1, MITOCHONDRIAL"/>
    <property type="match status" value="1"/>
</dbReference>
<accession>A0A6N4SNE6</accession>
<name>A0A6N4SNE6_CYTH3</name>
<evidence type="ECO:0000259" key="9">
    <source>
        <dbReference type="PROSITE" id="PS50929"/>
    </source>
</evidence>
<dbReference type="SUPFAM" id="SSF52540">
    <property type="entry name" value="P-loop containing nucleoside triphosphate hydrolases"/>
    <property type="match status" value="1"/>
</dbReference>
<dbReference type="OrthoDB" id="9769115at2"/>
<keyword evidence="3" id="KW-0547">Nucleotide-binding</keyword>